<evidence type="ECO:0000259" key="1">
    <source>
        <dbReference type="Pfam" id="PF18765"/>
    </source>
</evidence>
<dbReference type="SUPFAM" id="SSF81301">
    <property type="entry name" value="Nucleotidyltransferase"/>
    <property type="match status" value="1"/>
</dbReference>
<dbReference type="Gene3D" id="3.30.460.10">
    <property type="entry name" value="Beta Polymerase, domain 2"/>
    <property type="match status" value="1"/>
</dbReference>
<organism evidence="2">
    <name type="scientific">hydrothermal vent metagenome</name>
    <dbReference type="NCBI Taxonomy" id="652676"/>
    <lineage>
        <taxon>unclassified sequences</taxon>
        <taxon>metagenomes</taxon>
        <taxon>ecological metagenomes</taxon>
    </lineage>
</organism>
<dbReference type="InterPro" id="IPR043519">
    <property type="entry name" value="NT_sf"/>
</dbReference>
<dbReference type="AlphaFoldDB" id="A0A3B0TUE9"/>
<protein>
    <recommendedName>
        <fullName evidence="1">Polymerase beta nucleotidyltransferase domain-containing protein</fullName>
    </recommendedName>
</protein>
<dbReference type="EMBL" id="UOEN01000402">
    <property type="protein sequence ID" value="VAW18062.1"/>
    <property type="molecule type" value="Genomic_DNA"/>
</dbReference>
<feature type="domain" description="Polymerase beta nucleotidyltransferase" evidence="1">
    <location>
        <begin position="28"/>
        <end position="101"/>
    </location>
</feature>
<evidence type="ECO:0000313" key="2">
    <source>
        <dbReference type="EMBL" id="VAW18062.1"/>
    </source>
</evidence>
<reference evidence="2" key="1">
    <citation type="submission" date="2018-06" db="EMBL/GenBank/DDBJ databases">
        <authorList>
            <person name="Zhirakovskaya E."/>
        </authorList>
    </citation>
    <scope>NUCLEOTIDE SEQUENCE</scope>
</reference>
<dbReference type="InterPro" id="IPR041633">
    <property type="entry name" value="Polbeta"/>
</dbReference>
<sequence>MMSVQKITLIREKVCKICDQFLGDDYILLVFGSLVRQEIVQSSDIDLAVYRQEMISFSLLVDIKEKLEEEAGTLRDIDVLNLTDKNINADLLRNILKEGEIWKEAKNSNALLKSLRKRLESLDKL</sequence>
<gene>
    <name evidence="2" type="ORF">MNBD_BACTEROID05-1309</name>
</gene>
<accession>A0A3B0TUE9</accession>
<name>A0A3B0TUE9_9ZZZZ</name>
<proteinExistence type="predicted"/>
<dbReference type="CDD" id="cd05403">
    <property type="entry name" value="NT_KNTase_like"/>
    <property type="match status" value="1"/>
</dbReference>
<dbReference type="Pfam" id="PF18765">
    <property type="entry name" value="Polbeta"/>
    <property type="match status" value="1"/>
</dbReference>